<feature type="repeat" description="WD" evidence="5">
    <location>
        <begin position="291"/>
        <end position="323"/>
    </location>
</feature>
<evidence type="ECO:0000256" key="2">
    <source>
        <dbReference type="ARBA" id="ARBA00022737"/>
    </source>
</evidence>
<dbReference type="InterPro" id="IPR015943">
    <property type="entry name" value="WD40/YVTN_repeat-like_dom_sf"/>
</dbReference>
<dbReference type="GO" id="GO:0031124">
    <property type="term" value="P:mRNA 3'-end processing"/>
    <property type="evidence" value="ECO:0007669"/>
    <property type="project" value="UniProtKB-UniRule"/>
</dbReference>
<dbReference type="PANTHER" id="PTHR22836">
    <property type="entry name" value="WD40 REPEAT PROTEIN"/>
    <property type="match status" value="1"/>
</dbReference>
<dbReference type="CDD" id="cd00200">
    <property type="entry name" value="WD40"/>
    <property type="match status" value="1"/>
</dbReference>
<dbReference type="HOGENOM" id="CLU_000288_77_1_1"/>
<dbReference type="InterPro" id="IPR020472">
    <property type="entry name" value="WD40_PAC1"/>
</dbReference>
<evidence type="ECO:0000313" key="8">
    <source>
        <dbReference type="EMBL" id="KIW73587.1"/>
    </source>
</evidence>
<feature type="compositionally biased region" description="Acidic residues" evidence="7">
    <location>
        <begin position="434"/>
        <end position="446"/>
    </location>
</feature>
<protein>
    <recommendedName>
        <fullName evidence="4 6">Polyadenylation factor subunit 2</fullName>
    </recommendedName>
</protein>
<keyword evidence="6" id="KW-0539">Nucleus</keyword>
<evidence type="ECO:0000256" key="6">
    <source>
        <dbReference type="RuleBase" id="RU369034"/>
    </source>
</evidence>
<keyword evidence="6" id="KW-0507">mRNA processing</keyword>
<feature type="repeat" description="WD" evidence="5">
    <location>
        <begin position="248"/>
        <end position="290"/>
    </location>
</feature>
<evidence type="ECO:0000256" key="3">
    <source>
        <dbReference type="ARBA" id="ARBA00025498"/>
    </source>
</evidence>
<gene>
    <name evidence="8" type="ORF">PV04_01691</name>
</gene>
<comment type="function">
    <text evidence="3">Required for 3'-end cleavage and polyadenylation of pre-mRNAs. Also involved in chromosome segregation where it has a role in chromosome attachment to the mitotic spindle.</text>
</comment>
<name>A0A0D2EGW2_9EURO</name>
<dbReference type="PRINTS" id="PR00320">
    <property type="entry name" value="GPROTEINBRPT"/>
</dbReference>
<evidence type="ECO:0000256" key="4">
    <source>
        <dbReference type="ARBA" id="ARBA00026154"/>
    </source>
</evidence>
<feature type="compositionally biased region" description="Pro residues" evidence="7">
    <location>
        <begin position="513"/>
        <end position="525"/>
    </location>
</feature>
<dbReference type="Gene3D" id="2.130.10.10">
    <property type="entry name" value="YVTN repeat-like/Quinoprotein amine dehydrogenase"/>
    <property type="match status" value="3"/>
</dbReference>
<evidence type="ECO:0000256" key="1">
    <source>
        <dbReference type="ARBA" id="ARBA00022574"/>
    </source>
</evidence>
<feature type="repeat" description="WD" evidence="5">
    <location>
        <begin position="362"/>
        <end position="394"/>
    </location>
</feature>
<dbReference type="InterPro" id="IPR036322">
    <property type="entry name" value="WD40_repeat_dom_sf"/>
</dbReference>
<feature type="region of interest" description="Disordered" evidence="7">
    <location>
        <begin position="1"/>
        <end position="21"/>
    </location>
</feature>
<dbReference type="PANTHER" id="PTHR22836:SF0">
    <property type="entry name" value="PRE-MRNA 3' END PROCESSING PROTEIN WDR33"/>
    <property type="match status" value="1"/>
</dbReference>
<dbReference type="GO" id="GO:0005847">
    <property type="term" value="C:mRNA cleavage and polyadenylation specificity factor complex"/>
    <property type="evidence" value="ECO:0007669"/>
    <property type="project" value="TreeGrafter"/>
</dbReference>
<dbReference type="SUPFAM" id="SSF50978">
    <property type="entry name" value="WD40 repeat-like"/>
    <property type="match status" value="1"/>
</dbReference>
<dbReference type="STRING" id="5601.A0A0D2EGW2"/>
<accession>A0A0D2EGW2</accession>
<dbReference type="InterPro" id="IPR001680">
    <property type="entry name" value="WD40_rpt"/>
</dbReference>
<dbReference type="Proteomes" id="UP000054266">
    <property type="component" value="Unassembled WGS sequence"/>
</dbReference>
<feature type="compositionally biased region" description="Polar residues" evidence="7">
    <location>
        <begin position="530"/>
        <end position="545"/>
    </location>
</feature>
<feature type="region of interest" description="Disordered" evidence="7">
    <location>
        <begin position="494"/>
        <end position="573"/>
    </location>
</feature>
<dbReference type="SMART" id="SM00320">
    <property type="entry name" value="WD40"/>
    <property type="match status" value="6"/>
</dbReference>
<dbReference type="Pfam" id="PF00400">
    <property type="entry name" value="WD40"/>
    <property type="match status" value="5"/>
</dbReference>
<feature type="region of interest" description="Disordered" evidence="7">
    <location>
        <begin position="414"/>
        <end position="446"/>
    </location>
</feature>
<reference evidence="8 9" key="1">
    <citation type="submission" date="2015-01" db="EMBL/GenBank/DDBJ databases">
        <title>The Genome Sequence of Capronia semiimmersa CBS27337.</title>
        <authorList>
            <consortium name="The Broad Institute Genomics Platform"/>
            <person name="Cuomo C."/>
            <person name="de Hoog S."/>
            <person name="Gorbushina A."/>
            <person name="Stielow B."/>
            <person name="Teixiera M."/>
            <person name="Abouelleil A."/>
            <person name="Chapman S.B."/>
            <person name="Priest M."/>
            <person name="Young S.K."/>
            <person name="Wortman J."/>
            <person name="Nusbaum C."/>
            <person name="Birren B."/>
        </authorList>
    </citation>
    <scope>NUCLEOTIDE SEQUENCE [LARGE SCALE GENOMIC DNA]</scope>
    <source>
        <strain evidence="8 9">CBS 27337</strain>
    </source>
</reference>
<feature type="compositionally biased region" description="Polar residues" evidence="7">
    <location>
        <begin position="501"/>
        <end position="512"/>
    </location>
</feature>
<dbReference type="InterPro" id="IPR045245">
    <property type="entry name" value="Pfs2-like"/>
</dbReference>
<feature type="repeat" description="WD" evidence="5">
    <location>
        <begin position="164"/>
        <end position="205"/>
    </location>
</feature>
<feature type="repeat" description="WD" evidence="5">
    <location>
        <begin position="206"/>
        <end position="247"/>
    </location>
</feature>
<proteinExistence type="predicted"/>
<keyword evidence="9" id="KW-1185">Reference proteome</keyword>
<evidence type="ECO:0000313" key="9">
    <source>
        <dbReference type="Proteomes" id="UP000054266"/>
    </source>
</evidence>
<dbReference type="PROSITE" id="PS50294">
    <property type="entry name" value="WD_REPEATS_REGION"/>
    <property type="match status" value="3"/>
</dbReference>
<feature type="compositionally biased region" description="Basic and acidic residues" evidence="7">
    <location>
        <begin position="421"/>
        <end position="433"/>
    </location>
</feature>
<comment type="subcellular location">
    <subcellularLocation>
        <location evidence="6">Nucleus</location>
    </subcellularLocation>
</comment>
<dbReference type="EMBL" id="KN846956">
    <property type="protein sequence ID" value="KIW73587.1"/>
    <property type="molecule type" value="Genomic_DNA"/>
</dbReference>
<evidence type="ECO:0000256" key="5">
    <source>
        <dbReference type="PROSITE-ProRule" id="PRU00221"/>
    </source>
</evidence>
<dbReference type="PROSITE" id="PS50082">
    <property type="entry name" value="WD_REPEATS_2"/>
    <property type="match status" value="5"/>
</dbReference>
<keyword evidence="2" id="KW-0677">Repeat</keyword>
<evidence type="ECO:0000256" key="7">
    <source>
        <dbReference type="SAM" id="MobiDB-lite"/>
    </source>
</evidence>
<sequence>MANVYDDQDGGGFRRRRPRPITDYGSSMVQWMNNRRPAWKGTWHYEQERPSQSYVVDILPPPARRDAPAESIPVRHLHTSLGKSKKPVTVVRWMPEGRRLLAGVHNGEFMLWNGMSFNFETVTAMGSSSLRAAEWSNRKDWLVAANDEGTVYYLQPTLNNPHQFKGHDAPIRDIAFAPSDAKFVTASDDNTLKIWDFTSSTNESTFKDHGWDVKACDWHPQKGLVVSGSKDHSVRLWDPRTTRSLTTLHGHKNAITATVFSRLRDQLLATAGRDGQTRIFDLRMMRDVAILRGHEKGVTTLSWHPIHPSLISTGGDDGSLHSYLLTEPNTPAGISTATISPYSTSDPRSAPPQSIYPAHRIPHAHDSSIWSLDWHPLGHILATGSNDHYTRFWSRAQPGQTTCFKDQFHLGEEGAEAQGTWDRKFGKKQAREQEEMEEQDEAEGLEDQGANAGEQASGLAIPGLPGLSALPQGLPGIGMGNGMGMGMGMNGSAPLPPFPILQNNARPSSSHAQPPPPIPPFPPVPGIDAQSLQHLLAMSQQQSATGGPAPPIDFSKLNLPPGFPPPPPPPGVGGPVQIPALPLPLHLPGTTPLPAMGGSSGTAGTGTLAGIPGLRGGGDLTPSGIPGLGNTTAAPINDPRAGAAGVRKRGPLPSQEQGFKQEQARGNYRVAR</sequence>
<feature type="region of interest" description="Disordered" evidence="7">
    <location>
        <begin position="594"/>
        <end position="672"/>
    </location>
</feature>
<keyword evidence="1 5" id="KW-0853">WD repeat</keyword>
<feature type="compositionally biased region" description="Pro residues" evidence="7">
    <location>
        <begin position="561"/>
        <end position="572"/>
    </location>
</feature>
<dbReference type="AlphaFoldDB" id="A0A0D2EGW2"/>
<organism evidence="8 9">
    <name type="scientific">Phialophora macrospora</name>
    <dbReference type="NCBI Taxonomy" id="1851006"/>
    <lineage>
        <taxon>Eukaryota</taxon>
        <taxon>Fungi</taxon>
        <taxon>Dikarya</taxon>
        <taxon>Ascomycota</taxon>
        <taxon>Pezizomycotina</taxon>
        <taxon>Eurotiomycetes</taxon>
        <taxon>Chaetothyriomycetidae</taxon>
        <taxon>Chaetothyriales</taxon>
        <taxon>Herpotrichiellaceae</taxon>
        <taxon>Phialophora</taxon>
    </lineage>
</organism>